<dbReference type="RefSeq" id="WP_115300962.1">
    <property type="nucleotide sequence ID" value="NZ_CAAAIR010000012.1"/>
</dbReference>
<dbReference type="PANTHER" id="PTHR45663:SF11">
    <property type="entry name" value="GEO12009P1"/>
    <property type="match status" value="1"/>
</dbReference>
<keyword evidence="6" id="KW-0676">Redox-active center</keyword>
<dbReference type="GeneID" id="48948259"/>
<dbReference type="InterPro" id="IPR013766">
    <property type="entry name" value="Thioredoxin_domain"/>
</dbReference>
<dbReference type="Pfam" id="PF21352">
    <property type="entry name" value="Zn_ribbon_Thio2"/>
    <property type="match status" value="1"/>
</dbReference>
<dbReference type="EMBL" id="QZWB01000012">
    <property type="protein sequence ID" value="RJT45225.1"/>
    <property type="molecule type" value="Genomic_DNA"/>
</dbReference>
<dbReference type="PROSITE" id="PS00194">
    <property type="entry name" value="THIOREDOXIN_1"/>
    <property type="match status" value="1"/>
</dbReference>
<dbReference type="PRINTS" id="PR00421">
    <property type="entry name" value="THIOREDOXIN"/>
</dbReference>
<dbReference type="NCBIfam" id="NF008229">
    <property type="entry name" value="PRK10996.1"/>
    <property type="match status" value="1"/>
</dbReference>
<evidence type="ECO:0000256" key="7">
    <source>
        <dbReference type="NCBIfam" id="TIGR01068"/>
    </source>
</evidence>
<evidence type="ECO:0000256" key="3">
    <source>
        <dbReference type="ARBA" id="ARBA00022723"/>
    </source>
</evidence>
<dbReference type="Gene3D" id="3.40.30.10">
    <property type="entry name" value="Glutaredoxin"/>
    <property type="match status" value="1"/>
</dbReference>
<evidence type="ECO:0000256" key="4">
    <source>
        <dbReference type="ARBA" id="ARBA00022982"/>
    </source>
</evidence>
<dbReference type="GO" id="GO:0045454">
    <property type="term" value="P:cell redox homeostasis"/>
    <property type="evidence" value="ECO:0007669"/>
    <property type="project" value="TreeGrafter"/>
</dbReference>
<dbReference type="PROSITE" id="PS51352">
    <property type="entry name" value="THIOREDOXIN_2"/>
    <property type="match status" value="1"/>
</dbReference>
<evidence type="ECO:0000259" key="8">
    <source>
        <dbReference type="PROSITE" id="PS51352"/>
    </source>
</evidence>
<evidence type="ECO:0000256" key="2">
    <source>
        <dbReference type="ARBA" id="ARBA00022448"/>
    </source>
</evidence>
<protein>
    <recommendedName>
        <fullName evidence="7">Thioredoxin</fullName>
    </recommendedName>
</protein>
<name>A0A3A5L2A4_9GAMM</name>
<evidence type="ECO:0000313" key="9">
    <source>
        <dbReference type="EMBL" id="RJT45225.1"/>
    </source>
</evidence>
<dbReference type="Proteomes" id="UP000270757">
    <property type="component" value="Unassembled WGS sequence"/>
</dbReference>
<dbReference type="Gene3D" id="2.30.30.380">
    <property type="entry name" value="Zn-finger domain of Sec23/24"/>
    <property type="match status" value="1"/>
</dbReference>
<dbReference type="AlphaFoldDB" id="A0A3A5L2A4"/>
<dbReference type="CDD" id="cd02947">
    <property type="entry name" value="TRX_family"/>
    <property type="match status" value="1"/>
</dbReference>
<evidence type="ECO:0000256" key="5">
    <source>
        <dbReference type="ARBA" id="ARBA00023157"/>
    </source>
</evidence>
<dbReference type="InterPro" id="IPR017937">
    <property type="entry name" value="Thioredoxin_CS"/>
</dbReference>
<dbReference type="PANTHER" id="PTHR45663">
    <property type="entry name" value="GEO12009P1"/>
    <property type="match status" value="1"/>
</dbReference>
<comment type="similarity">
    <text evidence="1">Belongs to the thioredoxin family.</text>
</comment>
<keyword evidence="5" id="KW-1015">Disulfide bond</keyword>
<feature type="domain" description="Thioredoxin" evidence="8">
    <location>
        <begin position="12"/>
        <end position="145"/>
    </location>
</feature>
<comment type="caution">
    <text evidence="9">The sequence shown here is derived from an EMBL/GenBank/DDBJ whole genome shotgun (WGS) entry which is preliminary data.</text>
</comment>
<keyword evidence="2" id="KW-0813">Transport</keyword>
<gene>
    <name evidence="9" type="primary">trxC</name>
    <name evidence="9" type="ORF">D6J04_10965</name>
</gene>
<dbReference type="InterPro" id="IPR005746">
    <property type="entry name" value="Thioredoxin"/>
</dbReference>
<keyword evidence="4" id="KW-0249">Electron transport</keyword>
<dbReference type="SUPFAM" id="SSF52833">
    <property type="entry name" value="Thioredoxin-like"/>
    <property type="match status" value="1"/>
</dbReference>
<evidence type="ECO:0000256" key="1">
    <source>
        <dbReference type="ARBA" id="ARBA00008987"/>
    </source>
</evidence>
<dbReference type="GO" id="GO:0015035">
    <property type="term" value="F:protein-disulfide reductase activity"/>
    <property type="evidence" value="ECO:0007669"/>
    <property type="project" value="UniProtKB-UniRule"/>
</dbReference>
<dbReference type="GO" id="GO:0046872">
    <property type="term" value="F:metal ion binding"/>
    <property type="evidence" value="ECO:0007669"/>
    <property type="project" value="UniProtKB-KW"/>
</dbReference>
<dbReference type="GO" id="GO:0005829">
    <property type="term" value="C:cytosol"/>
    <property type="evidence" value="ECO:0007669"/>
    <property type="project" value="TreeGrafter"/>
</dbReference>
<sequence>MTDSMHLVCPHCQTINRLPTNRLTAHPKCGKCDKPIFDAKPASLDQMAFERHLKRSDIPLLVDFWAQWCGPCKMMAPYFESAAGLLEPNVRLVKINTETQPALAARYSIQSIPTLMLFNHGQEIARSAGVMGAQDIVRWVNQYLPLRH</sequence>
<dbReference type="InterPro" id="IPR049299">
    <property type="entry name" value="Thio2_N"/>
</dbReference>
<evidence type="ECO:0000313" key="10">
    <source>
        <dbReference type="Proteomes" id="UP000270757"/>
    </source>
</evidence>
<dbReference type="Pfam" id="PF00085">
    <property type="entry name" value="Thioredoxin"/>
    <property type="match status" value="1"/>
</dbReference>
<evidence type="ECO:0000256" key="6">
    <source>
        <dbReference type="ARBA" id="ARBA00023284"/>
    </source>
</evidence>
<dbReference type="NCBIfam" id="TIGR01068">
    <property type="entry name" value="thioredoxin"/>
    <property type="match status" value="1"/>
</dbReference>
<dbReference type="FunFam" id="3.40.30.10:FF:000001">
    <property type="entry name" value="Thioredoxin"/>
    <property type="match status" value="1"/>
</dbReference>
<proteinExistence type="inferred from homology"/>
<keyword evidence="3" id="KW-0479">Metal-binding</keyword>
<reference evidence="9 10" key="1">
    <citation type="submission" date="2018-09" db="EMBL/GenBank/DDBJ databases">
        <title>Draft genome sequences of Legionella taurinensis isolated from water samples.</title>
        <authorList>
            <person name="Chakeri A."/>
            <person name="Allerberger F."/>
            <person name="Kundi M."/>
            <person name="Ruppitsch W."/>
            <person name="Schmid D."/>
        </authorList>
    </citation>
    <scope>NUCLEOTIDE SEQUENCE [LARGE SCALE GENOMIC DNA]</scope>
    <source>
        <strain evidence="9 10">4570-18-6</strain>
    </source>
</reference>
<accession>A0A3A5L2A4</accession>
<dbReference type="InterPro" id="IPR036249">
    <property type="entry name" value="Thioredoxin-like_sf"/>
</dbReference>
<organism evidence="9 10">
    <name type="scientific">Legionella taurinensis</name>
    <dbReference type="NCBI Taxonomy" id="70611"/>
    <lineage>
        <taxon>Bacteria</taxon>
        <taxon>Pseudomonadati</taxon>
        <taxon>Pseudomonadota</taxon>
        <taxon>Gammaproteobacteria</taxon>
        <taxon>Legionellales</taxon>
        <taxon>Legionellaceae</taxon>
        <taxon>Legionella</taxon>
    </lineage>
</organism>